<feature type="region of interest" description="Disordered" evidence="1">
    <location>
        <begin position="1"/>
        <end position="42"/>
    </location>
</feature>
<evidence type="ECO:0000313" key="2">
    <source>
        <dbReference type="EMBL" id="KAL2620609.1"/>
    </source>
</evidence>
<dbReference type="EMBL" id="JBHFFA010000006">
    <property type="protein sequence ID" value="KAL2620609.1"/>
    <property type="molecule type" value="Genomic_DNA"/>
</dbReference>
<protein>
    <submittedName>
        <fullName evidence="2">Uncharacterized protein</fullName>
    </submittedName>
</protein>
<evidence type="ECO:0000313" key="3">
    <source>
        <dbReference type="Proteomes" id="UP001605036"/>
    </source>
</evidence>
<gene>
    <name evidence="2" type="ORF">R1flu_000814</name>
</gene>
<dbReference type="AlphaFoldDB" id="A0ABD1Y1H1"/>
<name>A0ABD1Y1H1_9MARC</name>
<feature type="region of interest" description="Disordered" evidence="1">
    <location>
        <begin position="107"/>
        <end position="131"/>
    </location>
</feature>
<reference evidence="2 3" key="1">
    <citation type="submission" date="2024-09" db="EMBL/GenBank/DDBJ databases">
        <title>Chromosome-scale assembly of Riccia fluitans.</title>
        <authorList>
            <person name="Paukszto L."/>
            <person name="Sawicki J."/>
            <person name="Karawczyk K."/>
            <person name="Piernik-Szablinska J."/>
            <person name="Szczecinska M."/>
            <person name="Mazdziarz M."/>
        </authorList>
    </citation>
    <scope>NUCLEOTIDE SEQUENCE [LARGE SCALE GENOMIC DNA]</scope>
    <source>
        <strain evidence="2">Rf_01</strain>
        <tissue evidence="2">Aerial parts of the thallus</tissue>
    </source>
</reference>
<evidence type="ECO:0000256" key="1">
    <source>
        <dbReference type="SAM" id="MobiDB-lite"/>
    </source>
</evidence>
<accession>A0ABD1Y1H1</accession>
<feature type="compositionally biased region" description="Basic residues" evidence="1">
    <location>
        <begin position="13"/>
        <end position="22"/>
    </location>
</feature>
<proteinExistence type="predicted"/>
<comment type="caution">
    <text evidence="2">The sequence shown here is derived from an EMBL/GenBank/DDBJ whole genome shotgun (WGS) entry which is preliminary data.</text>
</comment>
<dbReference type="Proteomes" id="UP001605036">
    <property type="component" value="Unassembled WGS sequence"/>
</dbReference>
<feature type="compositionally biased region" description="Pro residues" evidence="1">
    <location>
        <begin position="1"/>
        <end position="11"/>
    </location>
</feature>
<keyword evidence="3" id="KW-1185">Reference proteome</keyword>
<sequence>MPPLFPMPPPRRTVVRSTKRRAATSPPKVSQPGATPVVSLPSLAAGQHSPGYPPWQNACWRAGVPPLIAPGVAPTAPVGGLPAMTFPAIPTPLPILVGGGSGGICAGGSGGGSGFGPISLPGPRGKTSPKP</sequence>
<organism evidence="2 3">
    <name type="scientific">Riccia fluitans</name>
    <dbReference type="NCBI Taxonomy" id="41844"/>
    <lineage>
        <taxon>Eukaryota</taxon>
        <taxon>Viridiplantae</taxon>
        <taxon>Streptophyta</taxon>
        <taxon>Embryophyta</taxon>
        <taxon>Marchantiophyta</taxon>
        <taxon>Marchantiopsida</taxon>
        <taxon>Marchantiidae</taxon>
        <taxon>Marchantiales</taxon>
        <taxon>Ricciaceae</taxon>
        <taxon>Riccia</taxon>
    </lineage>
</organism>